<dbReference type="EMBL" id="JAWDJW010006512">
    <property type="protein sequence ID" value="KAK3064442.1"/>
    <property type="molecule type" value="Genomic_DNA"/>
</dbReference>
<evidence type="ECO:0000313" key="1">
    <source>
        <dbReference type="EMBL" id="KAK3064442.1"/>
    </source>
</evidence>
<dbReference type="Proteomes" id="UP001186974">
    <property type="component" value="Unassembled WGS sequence"/>
</dbReference>
<sequence length="298" mass="32861">MSTAAQDEFNALFADKNRISRHPQDEANSISDAEDTPAEPTYYEKDSDVDDDDDDIDNTGPSSSSASNMRSRYFLPKQRSEANTGPKGVIADAQAFNEAKAKRFSFRAAKNLPQSVYQRYASNNHVTAESAVRDPEKSSDDDEDEFLETWRQSRLKELQQPTSKRMSALGTSRGHSPPGGGRRTYGSLVAVDGEGYLDAIEKVAPSTVVVVLIYDDMSEVSNLVEDCVRQLARSHPLTRFVKLHYEDAEMEGAGVPAILAYRGAEKFAGLVPVVDEIPDDADLSAVTLQQVLRRHNVL</sequence>
<reference evidence="1" key="1">
    <citation type="submission" date="2024-09" db="EMBL/GenBank/DDBJ databases">
        <title>Black Yeasts Isolated from many extreme environments.</title>
        <authorList>
            <person name="Coleine C."/>
            <person name="Stajich J.E."/>
            <person name="Selbmann L."/>
        </authorList>
    </citation>
    <scope>NUCLEOTIDE SEQUENCE</scope>
    <source>
        <strain evidence="1">CCFEE 5737</strain>
    </source>
</reference>
<name>A0ACC3DAZ0_9PEZI</name>
<protein>
    <submittedName>
        <fullName evidence="1">Uncharacterized protein</fullName>
    </submittedName>
</protein>
<gene>
    <name evidence="1" type="ORF">LTS18_007176</name>
</gene>
<accession>A0ACC3DAZ0</accession>
<comment type="caution">
    <text evidence="1">The sequence shown here is derived from an EMBL/GenBank/DDBJ whole genome shotgun (WGS) entry which is preliminary data.</text>
</comment>
<proteinExistence type="predicted"/>
<keyword evidence="2" id="KW-1185">Reference proteome</keyword>
<evidence type="ECO:0000313" key="2">
    <source>
        <dbReference type="Proteomes" id="UP001186974"/>
    </source>
</evidence>
<organism evidence="1 2">
    <name type="scientific">Coniosporium uncinatum</name>
    <dbReference type="NCBI Taxonomy" id="93489"/>
    <lineage>
        <taxon>Eukaryota</taxon>
        <taxon>Fungi</taxon>
        <taxon>Dikarya</taxon>
        <taxon>Ascomycota</taxon>
        <taxon>Pezizomycotina</taxon>
        <taxon>Dothideomycetes</taxon>
        <taxon>Dothideomycetes incertae sedis</taxon>
        <taxon>Coniosporium</taxon>
    </lineage>
</organism>